<accession>A0AA40CB61</accession>
<dbReference type="InterPro" id="IPR014347">
    <property type="entry name" value="Tautomerase/MIF_sf"/>
</dbReference>
<comment type="caution">
    <text evidence="2">The sequence shown here is derived from an EMBL/GenBank/DDBJ whole genome shotgun (WGS) entry which is preliminary data.</text>
</comment>
<sequence length="279" mass="32021">MWLKFDHRHHFQIISNNYRCITFQSVTLPSRCLVSHRQDYESLHQSRHDACKLPPNTSQLSVDADKRQASRTQPECIPSRQPKLLRLGSIIWTDSEAGDGTIVMAQLMSPSTRCRWYITTQQTTSSQQNSNIKMPLWVIYHPEGTFTTEESRKSLAADVTTIYTSAGLPAFYVIVNFITLPNSHTFVGGENPPADKPFIRITMDHIAIHTVDDPERALSLVTRVDKILKPHIADKGYNWEFHIDNTPRELWKINGFIPPPREFYRCCRGIGPELTLMDE</sequence>
<evidence type="ECO:0000313" key="3">
    <source>
        <dbReference type="Proteomes" id="UP001174934"/>
    </source>
</evidence>
<name>A0AA40CB61_9PEZI</name>
<reference evidence="2" key="1">
    <citation type="submission" date="2023-06" db="EMBL/GenBank/DDBJ databases">
        <title>Genome-scale phylogeny and comparative genomics of the fungal order Sordariales.</title>
        <authorList>
            <consortium name="Lawrence Berkeley National Laboratory"/>
            <person name="Hensen N."/>
            <person name="Bonometti L."/>
            <person name="Westerberg I."/>
            <person name="Brannstrom I.O."/>
            <person name="Guillou S."/>
            <person name="Cros-Aarteil S."/>
            <person name="Calhoun S."/>
            <person name="Haridas S."/>
            <person name="Kuo A."/>
            <person name="Mondo S."/>
            <person name="Pangilinan J."/>
            <person name="Riley R."/>
            <person name="LaButti K."/>
            <person name="Andreopoulos B."/>
            <person name="Lipzen A."/>
            <person name="Chen C."/>
            <person name="Yanf M."/>
            <person name="Daum C."/>
            <person name="Ng V."/>
            <person name="Clum A."/>
            <person name="Steindorff A."/>
            <person name="Ohm R."/>
            <person name="Martin F."/>
            <person name="Silar P."/>
            <person name="Natvig D."/>
            <person name="Lalanne C."/>
            <person name="Gautier V."/>
            <person name="Ament-velasquez S.L."/>
            <person name="Kruys A."/>
            <person name="Hutchinson M.I."/>
            <person name="Powell A.J."/>
            <person name="Barry K."/>
            <person name="Miller A.N."/>
            <person name="Grigoriev I.V."/>
            <person name="Debuchy R."/>
            <person name="Gladieux P."/>
            <person name="Thoren M.H."/>
            <person name="Johannesson H."/>
        </authorList>
    </citation>
    <scope>NUCLEOTIDE SEQUENCE</scope>
    <source>
        <strain evidence="2">SMH3391-2</strain>
    </source>
</reference>
<dbReference type="AlphaFoldDB" id="A0AA40CB61"/>
<keyword evidence="3" id="KW-1185">Reference proteome</keyword>
<protein>
    <submittedName>
        <fullName evidence="2">Oxalocrotonate tautomerase enzyme-domain-containing protein</fullName>
    </submittedName>
</protein>
<evidence type="ECO:0000313" key="2">
    <source>
        <dbReference type="EMBL" id="KAK0630938.1"/>
    </source>
</evidence>
<proteinExistence type="predicted"/>
<gene>
    <name evidence="2" type="ORF">B0T17DRAFT_235355</name>
</gene>
<evidence type="ECO:0000259" key="1">
    <source>
        <dbReference type="Pfam" id="PF14832"/>
    </source>
</evidence>
<feature type="domain" description="Tautomerase cis-CaaD-like" evidence="1">
    <location>
        <begin position="134"/>
        <end position="261"/>
    </location>
</feature>
<dbReference type="Gene3D" id="3.30.429.10">
    <property type="entry name" value="Macrophage Migration Inhibitory Factor"/>
    <property type="match status" value="1"/>
</dbReference>
<dbReference type="Pfam" id="PF14832">
    <property type="entry name" value="Tautomerase_3"/>
    <property type="match status" value="1"/>
</dbReference>
<dbReference type="Proteomes" id="UP001174934">
    <property type="component" value="Unassembled WGS sequence"/>
</dbReference>
<organism evidence="2 3">
    <name type="scientific">Bombardia bombarda</name>
    <dbReference type="NCBI Taxonomy" id="252184"/>
    <lineage>
        <taxon>Eukaryota</taxon>
        <taxon>Fungi</taxon>
        <taxon>Dikarya</taxon>
        <taxon>Ascomycota</taxon>
        <taxon>Pezizomycotina</taxon>
        <taxon>Sordariomycetes</taxon>
        <taxon>Sordariomycetidae</taxon>
        <taxon>Sordariales</taxon>
        <taxon>Lasiosphaeriaceae</taxon>
        <taxon>Bombardia</taxon>
    </lineage>
</organism>
<dbReference type="EMBL" id="JAULSR010000002">
    <property type="protein sequence ID" value="KAK0630938.1"/>
    <property type="molecule type" value="Genomic_DNA"/>
</dbReference>
<dbReference type="InterPro" id="IPR028116">
    <property type="entry name" value="Cis-CaaD-like"/>
</dbReference>